<dbReference type="AlphaFoldDB" id="A0A4R3L9U7"/>
<sequence length="255" mass="28378">MSHPVAWIVGGVKGLGVPLIKGLAQDGYRIAMNYRKSRQAGEQIQQQLQQSGTETLLMQGDISQVEDVKRMGDEIKQKWGRVDVLVCTAGPFIFKRTPIRELTHQQWKDMVDGNLNSIFYIVHEILPLMRIQRYGRIITFGFPEVEQAPAWEGYGAYAAAKAGLVSLTRTLSREEAPHGITVNMVYPGDIRDPYKEASIQMAKGQIDPQSPVGRPGTGEDISRVVRFLAHPDSDFITGAMIPITGGFTNLQFHVK</sequence>
<dbReference type="Gene3D" id="3.40.50.720">
    <property type="entry name" value="NAD(P)-binding Rossmann-like Domain"/>
    <property type="match status" value="1"/>
</dbReference>
<dbReference type="EMBL" id="SMAG01000002">
    <property type="protein sequence ID" value="TCS95910.1"/>
    <property type="molecule type" value="Genomic_DNA"/>
</dbReference>
<evidence type="ECO:0000256" key="1">
    <source>
        <dbReference type="ARBA" id="ARBA00006484"/>
    </source>
</evidence>
<dbReference type="SUPFAM" id="SSF51735">
    <property type="entry name" value="NAD(P)-binding Rossmann-fold domains"/>
    <property type="match status" value="1"/>
</dbReference>
<evidence type="ECO:0000256" key="2">
    <source>
        <dbReference type="ARBA" id="ARBA00023002"/>
    </source>
</evidence>
<name>A0A4R3L9U7_9BACL</name>
<evidence type="ECO:0000313" key="4">
    <source>
        <dbReference type="Proteomes" id="UP000294937"/>
    </source>
</evidence>
<reference evidence="3 4" key="1">
    <citation type="submission" date="2019-03" db="EMBL/GenBank/DDBJ databases">
        <title>Genomic Encyclopedia of Type Strains, Phase IV (KMG-IV): sequencing the most valuable type-strain genomes for metagenomic binning, comparative biology and taxonomic classification.</title>
        <authorList>
            <person name="Goeker M."/>
        </authorList>
    </citation>
    <scope>NUCLEOTIDE SEQUENCE [LARGE SCALE GENOMIC DNA]</scope>
    <source>
        <strain evidence="3 4">DSM 45707</strain>
    </source>
</reference>
<dbReference type="InterPro" id="IPR002347">
    <property type="entry name" value="SDR_fam"/>
</dbReference>
<comment type="similarity">
    <text evidence="1">Belongs to the short-chain dehydrogenases/reductases (SDR) family.</text>
</comment>
<comment type="caution">
    <text evidence="3">The sequence shown here is derived from an EMBL/GenBank/DDBJ whole genome shotgun (WGS) entry which is preliminary data.</text>
</comment>
<dbReference type="Pfam" id="PF13561">
    <property type="entry name" value="adh_short_C2"/>
    <property type="match status" value="1"/>
</dbReference>
<proteinExistence type="inferred from homology"/>
<dbReference type="Proteomes" id="UP000294937">
    <property type="component" value="Unassembled WGS sequence"/>
</dbReference>
<dbReference type="GO" id="GO:0016491">
    <property type="term" value="F:oxidoreductase activity"/>
    <property type="evidence" value="ECO:0007669"/>
    <property type="project" value="UniProtKB-KW"/>
</dbReference>
<dbReference type="PRINTS" id="PR00081">
    <property type="entry name" value="GDHRDH"/>
</dbReference>
<dbReference type="PRINTS" id="PR00080">
    <property type="entry name" value="SDRFAMILY"/>
</dbReference>
<evidence type="ECO:0000313" key="3">
    <source>
        <dbReference type="EMBL" id="TCS95910.1"/>
    </source>
</evidence>
<accession>A0A4R3L9U7</accession>
<organism evidence="3 4">
    <name type="scientific">Hazenella coriacea</name>
    <dbReference type="NCBI Taxonomy" id="1179467"/>
    <lineage>
        <taxon>Bacteria</taxon>
        <taxon>Bacillati</taxon>
        <taxon>Bacillota</taxon>
        <taxon>Bacilli</taxon>
        <taxon>Bacillales</taxon>
        <taxon>Thermoactinomycetaceae</taxon>
        <taxon>Hazenella</taxon>
    </lineage>
</organism>
<keyword evidence="2" id="KW-0560">Oxidoreductase</keyword>
<keyword evidence="4" id="KW-1185">Reference proteome</keyword>
<dbReference type="RefSeq" id="WP_165875821.1">
    <property type="nucleotide sequence ID" value="NZ_SMAG01000002.1"/>
</dbReference>
<protein>
    <submittedName>
        <fullName evidence="3">3-oxoacyl-[acyl-carrier protein] reductase</fullName>
    </submittedName>
</protein>
<dbReference type="InterPro" id="IPR036291">
    <property type="entry name" value="NAD(P)-bd_dom_sf"/>
</dbReference>
<dbReference type="PANTHER" id="PTHR43639:SF1">
    <property type="entry name" value="SHORT-CHAIN DEHYDROGENASE_REDUCTASE FAMILY PROTEIN"/>
    <property type="match status" value="1"/>
</dbReference>
<dbReference type="PANTHER" id="PTHR43639">
    <property type="entry name" value="OXIDOREDUCTASE, SHORT-CHAIN DEHYDROGENASE/REDUCTASE FAMILY (AFU_ORTHOLOGUE AFUA_5G02870)"/>
    <property type="match status" value="1"/>
</dbReference>
<gene>
    <name evidence="3" type="ORF">EDD58_102493</name>
</gene>